<gene>
    <name evidence="1" type="ORF">GNLVRS02_ARAD1B00726g</name>
</gene>
<reference evidence="1" key="1">
    <citation type="submission" date="2014-02" db="EMBL/GenBank/DDBJ databases">
        <authorList>
            <person name="Genoscope - CEA"/>
        </authorList>
    </citation>
    <scope>NUCLEOTIDE SEQUENCE</scope>
    <source>
        <strain evidence="1">LS3</strain>
    </source>
</reference>
<organism evidence="1">
    <name type="scientific">Blastobotrys adeninivorans</name>
    <name type="common">Yeast</name>
    <name type="synonym">Arxula adeninivorans</name>
    <dbReference type="NCBI Taxonomy" id="409370"/>
    <lineage>
        <taxon>Eukaryota</taxon>
        <taxon>Fungi</taxon>
        <taxon>Dikarya</taxon>
        <taxon>Ascomycota</taxon>
        <taxon>Saccharomycotina</taxon>
        <taxon>Dipodascomycetes</taxon>
        <taxon>Dipodascales</taxon>
        <taxon>Trichomonascaceae</taxon>
        <taxon>Blastobotrys</taxon>
    </lineage>
</organism>
<accession>A0A060TAJ0</accession>
<dbReference type="EMBL" id="HG937692">
    <property type="protein sequence ID" value="CDP35917.1"/>
    <property type="molecule type" value="Genomic_DNA"/>
</dbReference>
<dbReference type="AlphaFoldDB" id="A0A060TAJ0"/>
<evidence type="ECO:0000313" key="1">
    <source>
        <dbReference type="EMBL" id="CDP35917.1"/>
    </source>
</evidence>
<reference evidence="1" key="2">
    <citation type="submission" date="2014-06" db="EMBL/GenBank/DDBJ databases">
        <title>The complete genome of Blastobotrys (Arxula) adeninivorans LS3 - a yeast of biotechnological interest.</title>
        <authorList>
            <person name="Kunze G."/>
            <person name="Gaillardin C."/>
            <person name="Czernicka M."/>
            <person name="Durrens P."/>
            <person name="Martin T."/>
            <person name="Boer E."/>
            <person name="Gabaldon T."/>
            <person name="Cruz J."/>
            <person name="Talla E."/>
            <person name="Marck C."/>
            <person name="Goffeau A."/>
            <person name="Barbe V."/>
            <person name="Baret P."/>
            <person name="Baronian K."/>
            <person name="Beier S."/>
            <person name="Bleykasten C."/>
            <person name="Bode R."/>
            <person name="Casaregola S."/>
            <person name="Despons L."/>
            <person name="Fairhead C."/>
            <person name="Giersberg M."/>
            <person name="Gierski P."/>
            <person name="Hahnel U."/>
            <person name="Hartmann A."/>
            <person name="Jankowska D."/>
            <person name="Jubin C."/>
            <person name="Jung P."/>
            <person name="Lafontaine I."/>
            <person name="Leh-Louis V."/>
            <person name="Lemaire M."/>
            <person name="Marcet-Houben M."/>
            <person name="Mascher M."/>
            <person name="Morel G."/>
            <person name="Richard G.-F."/>
            <person name="Riechen J."/>
            <person name="Sacerdot C."/>
            <person name="Sarkar A."/>
            <person name="Savel G."/>
            <person name="Schacherer J."/>
            <person name="Sherman D."/>
            <person name="Straub M.-L."/>
            <person name="Stein N."/>
            <person name="Thierry A."/>
            <person name="Trautwein-Schult A."/>
            <person name="Westhof E."/>
            <person name="Worch S."/>
            <person name="Dujon B."/>
            <person name="Souciet J.-L."/>
            <person name="Wincker P."/>
            <person name="Scholz U."/>
            <person name="Neuveglise N."/>
        </authorList>
    </citation>
    <scope>NUCLEOTIDE SEQUENCE</scope>
    <source>
        <strain evidence="1">LS3</strain>
    </source>
</reference>
<sequence>MSGERVRLIKLGVILTVPLVLTRSHLVTLCIMSSLTTWLFNPKPSAEQSARQRAEEKALARRTKSDQLAKLRKERAVVKSKVDKEHKYANYYSENQTRLMMIDRQIQRLEQAIQELR</sequence>
<name>A0A060TAJ0_BLAAD</name>
<proteinExistence type="predicted"/>
<protein>
    <submittedName>
        <fullName evidence="1">ARAD1B00726p</fullName>
    </submittedName>
</protein>